<dbReference type="Pfam" id="PF07995">
    <property type="entry name" value="GSDH"/>
    <property type="match status" value="1"/>
</dbReference>
<dbReference type="PANTHER" id="PTHR19328">
    <property type="entry name" value="HEDGEHOG-INTERACTING PROTEIN"/>
    <property type="match status" value="1"/>
</dbReference>
<protein>
    <submittedName>
        <fullName evidence="4">Glucose/arabinose dehydrogenase, beta-propeller fold</fullName>
    </submittedName>
</protein>
<feature type="chain" id="PRO_5039672070" evidence="2">
    <location>
        <begin position="20"/>
        <end position="400"/>
    </location>
</feature>
<feature type="compositionally biased region" description="Acidic residues" evidence="1">
    <location>
        <begin position="38"/>
        <end position="48"/>
    </location>
</feature>
<keyword evidence="2" id="KW-0732">Signal</keyword>
<dbReference type="OrthoDB" id="9770043at2"/>
<dbReference type="PROSITE" id="PS51257">
    <property type="entry name" value="PROKAR_LIPOPROTEIN"/>
    <property type="match status" value="1"/>
</dbReference>
<gene>
    <name evidence="4" type="ORF">SAMN04488053_10763</name>
</gene>
<evidence type="ECO:0000313" key="5">
    <source>
        <dbReference type="Proteomes" id="UP000198778"/>
    </source>
</evidence>
<dbReference type="AlphaFoldDB" id="A0A1H0GWB5"/>
<keyword evidence="5" id="KW-1185">Reference proteome</keyword>
<evidence type="ECO:0000259" key="3">
    <source>
        <dbReference type="Pfam" id="PF07995"/>
    </source>
</evidence>
<dbReference type="RefSeq" id="WP_090843114.1">
    <property type="nucleotide sequence ID" value="NZ_FNIL01000007.1"/>
</dbReference>
<reference evidence="5" key="1">
    <citation type="submission" date="2016-10" db="EMBL/GenBank/DDBJ databases">
        <authorList>
            <person name="Varghese N."/>
            <person name="Submissions S."/>
        </authorList>
    </citation>
    <scope>NUCLEOTIDE SEQUENCE [LARGE SCALE GENOMIC DNA]</scope>
    <source>
        <strain evidence="5">CGMCC 1.10369</strain>
    </source>
</reference>
<organism evidence="4 5">
    <name type="scientific">Alkalicoccus daliensis</name>
    <dbReference type="NCBI Taxonomy" id="745820"/>
    <lineage>
        <taxon>Bacteria</taxon>
        <taxon>Bacillati</taxon>
        <taxon>Bacillota</taxon>
        <taxon>Bacilli</taxon>
        <taxon>Bacillales</taxon>
        <taxon>Bacillaceae</taxon>
        <taxon>Alkalicoccus</taxon>
    </lineage>
</organism>
<proteinExistence type="predicted"/>
<evidence type="ECO:0000256" key="2">
    <source>
        <dbReference type="SAM" id="SignalP"/>
    </source>
</evidence>
<feature type="compositionally biased region" description="Low complexity" evidence="1">
    <location>
        <begin position="52"/>
        <end position="62"/>
    </location>
</feature>
<evidence type="ECO:0000256" key="1">
    <source>
        <dbReference type="SAM" id="MobiDB-lite"/>
    </source>
</evidence>
<feature type="signal peptide" evidence="2">
    <location>
        <begin position="1"/>
        <end position="19"/>
    </location>
</feature>
<sequence length="400" mass="44695">MYKAASLFSLLFLVSACQANNEENNVDVVESPQNNESNNDDNNSDEAVDPINNSDNNQNEAENTQEENNINDEDTLTNTNIEDWNVETLADQLSTPWTITLSEDAEVIHLTSREGHILEITEGEEPEQIEMRTSDPIVEAGEGGLLGFELLEEEEAFLYYTYEGGETGLSNRIVRAERTEDGWEETDILLDEIEGAQIHNGGRLALGPDDMLYATTGDADEPDWSQDEGRLAGSILRMTTEGEIPDDNPLDDSYVYSYGHRNPQGLAWNTEEELYSSEHGAQALDEVNIIEPGNNYGWPVIEGSEEEEGMETPALHSGETTWAPSGAAFWEDEFITVGLRGESVYVFNEEEEEMHITYEGEGRLRDVVVHDNALYIITNNTDGRGNPGENDDRLLRLTRD</sequence>
<feature type="compositionally biased region" description="Low complexity" evidence="1">
    <location>
        <begin position="28"/>
        <end position="37"/>
    </location>
</feature>
<dbReference type="InterPro" id="IPR012938">
    <property type="entry name" value="Glc/Sorbosone_DH"/>
</dbReference>
<dbReference type="PANTHER" id="PTHR19328:SF13">
    <property type="entry name" value="HIPL1 PROTEIN"/>
    <property type="match status" value="1"/>
</dbReference>
<dbReference type="STRING" id="745820.SAMN04488053_10763"/>
<accession>A0A1H0GWB5</accession>
<dbReference type="InterPro" id="IPR011042">
    <property type="entry name" value="6-blade_b-propeller_TolB-like"/>
</dbReference>
<dbReference type="Gene3D" id="2.120.10.30">
    <property type="entry name" value="TolB, C-terminal domain"/>
    <property type="match status" value="1"/>
</dbReference>
<name>A0A1H0GWB5_9BACI</name>
<dbReference type="EMBL" id="FNIL01000007">
    <property type="protein sequence ID" value="SDO11158.1"/>
    <property type="molecule type" value="Genomic_DNA"/>
</dbReference>
<feature type="region of interest" description="Disordered" evidence="1">
    <location>
        <begin position="28"/>
        <end position="75"/>
    </location>
</feature>
<feature type="compositionally biased region" description="Acidic residues" evidence="1">
    <location>
        <begin position="63"/>
        <end position="75"/>
    </location>
</feature>
<dbReference type="SUPFAM" id="SSF50952">
    <property type="entry name" value="Soluble quinoprotein glucose dehydrogenase"/>
    <property type="match status" value="1"/>
</dbReference>
<feature type="domain" description="Glucose/Sorbosone dehydrogenase" evidence="3">
    <location>
        <begin position="93"/>
        <end position="384"/>
    </location>
</feature>
<dbReference type="InterPro" id="IPR011041">
    <property type="entry name" value="Quinoprot_gluc/sorb_DH_b-prop"/>
</dbReference>
<evidence type="ECO:0000313" key="4">
    <source>
        <dbReference type="EMBL" id="SDO11158.1"/>
    </source>
</evidence>
<dbReference type="Proteomes" id="UP000198778">
    <property type="component" value="Unassembled WGS sequence"/>
</dbReference>